<feature type="compositionally biased region" description="Basic and acidic residues" evidence="1">
    <location>
        <begin position="14"/>
        <end position="27"/>
    </location>
</feature>
<dbReference type="OrthoDB" id="6650541at2759"/>
<dbReference type="Proteomes" id="UP001152888">
    <property type="component" value="Unassembled WGS sequence"/>
</dbReference>
<name>A0A9P0VPP3_ACAOB</name>
<comment type="caution">
    <text evidence="2">The sequence shown here is derived from an EMBL/GenBank/DDBJ whole genome shotgun (WGS) entry which is preliminary data.</text>
</comment>
<protein>
    <submittedName>
        <fullName evidence="2">Uncharacterized protein</fullName>
    </submittedName>
</protein>
<proteinExistence type="predicted"/>
<evidence type="ECO:0000313" key="2">
    <source>
        <dbReference type="EMBL" id="CAH2017088.1"/>
    </source>
</evidence>
<feature type="compositionally biased region" description="Basic residues" evidence="1">
    <location>
        <begin position="1"/>
        <end position="13"/>
    </location>
</feature>
<sequence>MSRAETKRKKQGHPAKEARLEDKHKEKFKSEPYLRSKVKEIPAYNTTPGDKYYCRHVCCDKEKKPEKKVSFRDRRKDSLVEEAFYSAQFEYIRNNLCIKFCIGNRDLFRLVYSVEYIITSAIYTVFLNHMRIFKGVNLHEKMLVCFINYDPKMFPY</sequence>
<evidence type="ECO:0000256" key="1">
    <source>
        <dbReference type="SAM" id="MobiDB-lite"/>
    </source>
</evidence>
<reference evidence="2" key="1">
    <citation type="submission" date="2022-03" db="EMBL/GenBank/DDBJ databases">
        <authorList>
            <person name="Sayadi A."/>
        </authorList>
    </citation>
    <scope>NUCLEOTIDE SEQUENCE</scope>
</reference>
<accession>A0A9P0VPP3</accession>
<dbReference type="EMBL" id="CAKOFQ010009113">
    <property type="protein sequence ID" value="CAH2017088.1"/>
    <property type="molecule type" value="Genomic_DNA"/>
</dbReference>
<evidence type="ECO:0000313" key="3">
    <source>
        <dbReference type="Proteomes" id="UP001152888"/>
    </source>
</evidence>
<feature type="region of interest" description="Disordered" evidence="1">
    <location>
        <begin position="1"/>
        <end position="27"/>
    </location>
</feature>
<dbReference type="AlphaFoldDB" id="A0A9P0VPP3"/>
<gene>
    <name evidence="2" type="ORF">ACAOBT_LOCUS35793</name>
</gene>
<keyword evidence="3" id="KW-1185">Reference proteome</keyword>
<organism evidence="2 3">
    <name type="scientific">Acanthoscelides obtectus</name>
    <name type="common">Bean weevil</name>
    <name type="synonym">Bruchus obtectus</name>
    <dbReference type="NCBI Taxonomy" id="200917"/>
    <lineage>
        <taxon>Eukaryota</taxon>
        <taxon>Metazoa</taxon>
        <taxon>Ecdysozoa</taxon>
        <taxon>Arthropoda</taxon>
        <taxon>Hexapoda</taxon>
        <taxon>Insecta</taxon>
        <taxon>Pterygota</taxon>
        <taxon>Neoptera</taxon>
        <taxon>Endopterygota</taxon>
        <taxon>Coleoptera</taxon>
        <taxon>Polyphaga</taxon>
        <taxon>Cucujiformia</taxon>
        <taxon>Chrysomeloidea</taxon>
        <taxon>Chrysomelidae</taxon>
        <taxon>Bruchinae</taxon>
        <taxon>Bruchini</taxon>
        <taxon>Acanthoscelides</taxon>
    </lineage>
</organism>